<keyword evidence="2" id="KW-0560">Oxidoreductase</keyword>
<dbReference type="InterPro" id="IPR050268">
    <property type="entry name" value="NADH-dep_flavin_reductase"/>
</dbReference>
<dbReference type="SMART" id="SM00903">
    <property type="entry name" value="Flavin_Reduct"/>
    <property type="match status" value="1"/>
</dbReference>
<evidence type="ECO:0000259" key="4">
    <source>
        <dbReference type="SMART" id="SM00903"/>
    </source>
</evidence>
<sequence length="184" mass="19399">MTSIGIDREAPRDTGGTDLPELDPALMRTVLGHFATGVVAITGIDPHNGAPTGLAANSFTSVSLDPPLIAFCVAATSTSWPRVRAAGRYAVNILSEAQEPVCRQLATRGADKFQGIEWQPSPAGAPILADCLAWIEAELEAEHAAGDHTIVVSRVRHLYASDSAPLIFFRGRYGSVGPSAGRPR</sequence>
<name>A0ABM8CYE4_9NOCA</name>
<proteinExistence type="inferred from homology"/>
<dbReference type="RefSeq" id="WP_281880292.1">
    <property type="nucleotide sequence ID" value="NZ_AP026976.1"/>
</dbReference>
<feature type="domain" description="Flavin reductase like" evidence="4">
    <location>
        <begin position="31"/>
        <end position="175"/>
    </location>
</feature>
<evidence type="ECO:0000256" key="2">
    <source>
        <dbReference type="ARBA" id="ARBA00023002"/>
    </source>
</evidence>
<dbReference type="GO" id="GO:0004497">
    <property type="term" value="F:monooxygenase activity"/>
    <property type="evidence" value="ECO:0007669"/>
    <property type="project" value="UniProtKB-KW"/>
</dbReference>
<dbReference type="EMBL" id="AP026978">
    <property type="protein sequence ID" value="BDU00060.1"/>
    <property type="molecule type" value="Genomic_DNA"/>
</dbReference>
<feature type="compositionally biased region" description="Basic and acidic residues" evidence="3">
    <location>
        <begin position="1"/>
        <end position="12"/>
    </location>
</feature>
<keyword evidence="6" id="KW-1185">Reference proteome</keyword>
<evidence type="ECO:0000256" key="1">
    <source>
        <dbReference type="ARBA" id="ARBA00008898"/>
    </source>
</evidence>
<accession>A0ABM8CYE4</accession>
<dbReference type="Gene3D" id="2.30.110.10">
    <property type="entry name" value="Electron Transport, Fmn-binding Protein, Chain A"/>
    <property type="match status" value="1"/>
</dbReference>
<dbReference type="InterPro" id="IPR012349">
    <property type="entry name" value="Split_barrel_FMN-bd"/>
</dbReference>
<comment type="similarity">
    <text evidence="1">Belongs to the non-flavoprotein flavin reductase family.</text>
</comment>
<gene>
    <name evidence="5" type="primary">mmyF</name>
    <name evidence="5" type="ORF">IFM12276_30880</name>
</gene>
<evidence type="ECO:0000313" key="6">
    <source>
        <dbReference type="Proteomes" id="UP001317870"/>
    </source>
</evidence>
<dbReference type="PANTHER" id="PTHR30466">
    <property type="entry name" value="FLAVIN REDUCTASE"/>
    <property type="match status" value="1"/>
</dbReference>
<dbReference type="PANTHER" id="PTHR30466:SF11">
    <property type="entry name" value="FLAVIN-DEPENDENT MONOOXYGENASE, REDUCTASE SUBUNIT HSAB"/>
    <property type="match status" value="1"/>
</dbReference>
<organism evidence="5 6">
    <name type="scientific">Nocardia sputorum</name>
    <dbReference type="NCBI Taxonomy" id="2984338"/>
    <lineage>
        <taxon>Bacteria</taxon>
        <taxon>Bacillati</taxon>
        <taxon>Actinomycetota</taxon>
        <taxon>Actinomycetes</taxon>
        <taxon>Mycobacteriales</taxon>
        <taxon>Nocardiaceae</taxon>
        <taxon>Nocardia</taxon>
    </lineage>
</organism>
<dbReference type="Pfam" id="PF01613">
    <property type="entry name" value="Flavin_Reduct"/>
    <property type="match status" value="1"/>
</dbReference>
<reference evidence="5 6" key="1">
    <citation type="submission" date="2022-11" db="EMBL/GenBank/DDBJ databases">
        <title>Genome Sequencing of Nocardia sp. ON39_IFM12276 and assembly.</title>
        <authorList>
            <person name="Shimojima M."/>
            <person name="Toyokawa M."/>
            <person name="Uesaka K."/>
        </authorList>
    </citation>
    <scope>NUCLEOTIDE SEQUENCE [LARGE SCALE GENOMIC DNA]</scope>
    <source>
        <strain evidence="5 6">IFM 12276</strain>
    </source>
</reference>
<evidence type="ECO:0000256" key="3">
    <source>
        <dbReference type="SAM" id="MobiDB-lite"/>
    </source>
</evidence>
<protein>
    <submittedName>
        <fullName evidence="5">Monooxygenase</fullName>
    </submittedName>
</protein>
<dbReference type="SUPFAM" id="SSF50475">
    <property type="entry name" value="FMN-binding split barrel"/>
    <property type="match status" value="1"/>
</dbReference>
<dbReference type="Proteomes" id="UP001317870">
    <property type="component" value="Chromosome"/>
</dbReference>
<keyword evidence="5" id="KW-0503">Monooxygenase</keyword>
<feature type="region of interest" description="Disordered" evidence="3">
    <location>
        <begin position="1"/>
        <end position="21"/>
    </location>
</feature>
<dbReference type="InterPro" id="IPR002563">
    <property type="entry name" value="Flavin_Rdtase-like_dom"/>
</dbReference>
<evidence type="ECO:0000313" key="5">
    <source>
        <dbReference type="EMBL" id="BDU00060.1"/>
    </source>
</evidence>